<dbReference type="OrthoDB" id="6975485at2"/>
<dbReference type="Gene3D" id="1.10.30.50">
    <property type="match status" value="1"/>
</dbReference>
<accession>A0A501WEK2</accession>
<reference evidence="1 2" key="1">
    <citation type="submission" date="2019-06" db="EMBL/GenBank/DDBJ databases">
        <title>A novel bacterium of genus Marinomonas, isolated from coastal sand.</title>
        <authorList>
            <person name="Huang H."/>
            <person name="Mo K."/>
            <person name="Hu Y."/>
        </authorList>
    </citation>
    <scope>NUCLEOTIDE SEQUENCE [LARGE SCALE GENOMIC DNA]</scope>
    <source>
        <strain evidence="1 2">HB171799</strain>
    </source>
</reference>
<evidence type="ECO:0000313" key="1">
    <source>
        <dbReference type="EMBL" id="TPE46925.1"/>
    </source>
</evidence>
<organism evidence="1 2">
    <name type="scientific">Maribrevibacterium harenarium</name>
    <dbReference type="NCBI Taxonomy" id="2589817"/>
    <lineage>
        <taxon>Bacteria</taxon>
        <taxon>Pseudomonadati</taxon>
        <taxon>Pseudomonadota</taxon>
        <taxon>Gammaproteobacteria</taxon>
        <taxon>Oceanospirillales</taxon>
        <taxon>Oceanospirillaceae</taxon>
        <taxon>Maribrevibacterium</taxon>
    </lineage>
</organism>
<keyword evidence="2" id="KW-1185">Reference proteome</keyword>
<dbReference type="EMBL" id="VFRR01000049">
    <property type="protein sequence ID" value="TPE46925.1"/>
    <property type="molecule type" value="Genomic_DNA"/>
</dbReference>
<gene>
    <name evidence="1" type="ORF">FJM67_15425</name>
</gene>
<dbReference type="NCBIfam" id="TIGR02646">
    <property type="entry name" value="retron system putative HNH endonuclease"/>
    <property type="match status" value="1"/>
</dbReference>
<name>A0A501WEK2_9GAMM</name>
<dbReference type="AlphaFoldDB" id="A0A501WEK2"/>
<proteinExistence type="predicted"/>
<dbReference type="InterPro" id="IPR013467">
    <property type="entry name" value="HNH78-like"/>
</dbReference>
<dbReference type="RefSeq" id="WP_140591174.1">
    <property type="nucleotide sequence ID" value="NZ_VFRR01000049.1"/>
</dbReference>
<dbReference type="Proteomes" id="UP000315901">
    <property type="component" value="Unassembled WGS sequence"/>
</dbReference>
<sequence length="257" mass="29287">MKKVSKGVDPNLLRVYKQASPNNTWEQFKQSKARREELQQQIRYDQGGLCAYCEIDLLPAPVNTQTEDDFRIEHFHPKSDDSDPNKNWHLDWNNLLGCCHGGNQRYVSDGKRFTSPDHSCDVPKDNKILDNVILNPLNIPAFPRLFKCDRVSGALSVDVQNCGVASISIVKAQATIDELHLDSNRLRRFRKAVLDDVNEQMIRYMRQGLSVDQALQLLAAALLRKNGNQEWPKFFTSIRNYLGEAGERQLQAIGYSG</sequence>
<evidence type="ECO:0000313" key="2">
    <source>
        <dbReference type="Proteomes" id="UP000315901"/>
    </source>
</evidence>
<protein>
    <submittedName>
        <fullName evidence="1">TIGR02646 family protein</fullName>
    </submittedName>
</protein>
<comment type="caution">
    <text evidence="1">The sequence shown here is derived from an EMBL/GenBank/DDBJ whole genome shotgun (WGS) entry which is preliminary data.</text>
</comment>